<evidence type="ECO:0000259" key="20">
    <source>
        <dbReference type="Pfam" id="PF13807"/>
    </source>
</evidence>
<evidence type="ECO:0000256" key="8">
    <source>
        <dbReference type="ARBA" id="ARBA00022692"/>
    </source>
</evidence>
<dbReference type="InterPro" id="IPR027417">
    <property type="entry name" value="P-loop_NTPase"/>
</dbReference>
<evidence type="ECO:0000259" key="18">
    <source>
        <dbReference type="Pfam" id="PF02706"/>
    </source>
</evidence>
<keyword evidence="6" id="KW-0997">Cell inner membrane</keyword>
<dbReference type="Gene3D" id="3.40.50.300">
    <property type="entry name" value="P-loop containing nucleotide triphosphate hydrolases"/>
    <property type="match status" value="1"/>
</dbReference>
<evidence type="ECO:0000313" key="22">
    <source>
        <dbReference type="Proteomes" id="UP001597380"/>
    </source>
</evidence>
<keyword evidence="12 17" id="KW-1133">Transmembrane helix</keyword>
<dbReference type="Proteomes" id="UP001597380">
    <property type="component" value="Unassembled WGS sequence"/>
</dbReference>
<evidence type="ECO:0000256" key="12">
    <source>
        <dbReference type="ARBA" id="ARBA00022989"/>
    </source>
</evidence>
<dbReference type="Pfam" id="PF02706">
    <property type="entry name" value="Wzz"/>
    <property type="match status" value="1"/>
</dbReference>
<comment type="similarity">
    <text evidence="3">Belongs to the etk/wzc family.</text>
</comment>
<keyword evidence="7" id="KW-0808">Transferase</keyword>
<dbReference type="Pfam" id="PF13807">
    <property type="entry name" value="GNVR"/>
    <property type="match status" value="1"/>
</dbReference>
<keyword evidence="8 17" id="KW-0812">Transmembrane</keyword>
<dbReference type="InterPro" id="IPR032807">
    <property type="entry name" value="GNVR"/>
</dbReference>
<evidence type="ECO:0000256" key="15">
    <source>
        <dbReference type="ARBA" id="ARBA00051245"/>
    </source>
</evidence>
<dbReference type="InterPro" id="IPR050445">
    <property type="entry name" value="Bact_polysacc_biosynth/exp"/>
</dbReference>
<dbReference type="RefSeq" id="WP_345340205.1">
    <property type="nucleotide sequence ID" value="NZ_BAABLI010000014.1"/>
</dbReference>
<dbReference type="SUPFAM" id="SSF52540">
    <property type="entry name" value="P-loop containing nucleoside triphosphate hydrolases"/>
    <property type="match status" value="1"/>
</dbReference>
<feature type="domain" description="Tyrosine-protein kinase G-rich" evidence="20">
    <location>
        <begin position="400"/>
        <end position="472"/>
    </location>
</feature>
<evidence type="ECO:0000256" key="7">
    <source>
        <dbReference type="ARBA" id="ARBA00022679"/>
    </source>
</evidence>
<keyword evidence="22" id="KW-1185">Reference proteome</keyword>
<dbReference type="InterPro" id="IPR025669">
    <property type="entry name" value="AAA_dom"/>
</dbReference>
<evidence type="ECO:0000256" key="3">
    <source>
        <dbReference type="ARBA" id="ARBA00008883"/>
    </source>
</evidence>
<keyword evidence="11" id="KW-0067">ATP-binding</keyword>
<evidence type="ECO:0000256" key="1">
    <source>
        <dbReference type="ARBA" id="ARBA00004429"/>
    </source>
</evidence>
<dbReference type="InterPro" id="IPR003856">
    <property type="entry name" value="LPS_length_determ_N"/>
</dbReference>
<evidence type="ECO:0000256" key="4">
    <source>
        <dbReference type="ARBA" id="ARBA00011903"/>
    </source>
</evidence>
<feature type="coiled-coil region" evidence="16">
    <location>
        <begin position="226"/>
        <end position="387"/>
    </location>
</feature>
<comment type="similarity">
    <text evidence="2">Belongs to the CpsD/CapB family.</text>
</comment>
<dbReference type="EMBL" id="JBHUHT010000009">
    <property type="protein sequence ID" value="MFD2095725.1"/>
    <property type="molecule type" value="Genomic_DNA"/>
</dbReference>
<feature type="transmembrane region" description="Helical" evidence="17">
    <location>
        <begin position="30"/>
        <end position="50"/>
    </location>
</feature>
<dbReference type="EC" id="2.7.10.2" evidence="4"/>
<accession>A0ABW4XLR8</accession>
<keyword evidence="5" id="KW-1003">Cell membrane</keyword>
<evidence type="ECO:0000256" key="14">
    <source>
        <dbReference type="ARBA" id="ARBA00023137"/>
    </source>
</evidence>
<evidence type="ECO:0000256" key="5">
    <source>
        <dbReference type="ARBA" id="ARBA00022475"/>
    </source>
</evidence>
<organism evidence="21 22">
    <name type="scientific">Corallincola platygyrae</name>
    <dbReference type="NCBI Taxonomy" id="1193278"/>
    <lineage>
        <taxon>Bacteria</taxon>
        <taxon>Pseudomonadati</taxon>
        <taxon>Pseudomonadota</taxon>
        <taxon>Gammaproteobacteria</taxon>
        <taxon>Alteromonadales</taxon>
        <taxon>Psychromonadaceae</taxon>
        <taxon>Corallincola</taxon>
    </lineage>
</organism>
<name>A0ABW4XLR8_9GAMM</name>
<keyword evidence="14" id="KW-0829">Tyrosine-protein kinase</keyword>
<comment type="caution">
    <text evidence="21">The sequence shown here is derived from an EMBL/GenBank/DDBJ whole genome shotgun (WGS) entry which is preliminary data.</text>
</comment>
<comment type="catalytic activity">
    <reaction evidence="15">
        <text>L-tyrosyl-[protein] + ATP = O-phospho-L-tyrosyl-[protein] + ADP + H(+)</text>
        <dbReference type="Rhea" id="RHEA:10596"/>
        <dbReference type="Rhea" id="RHEA-COMP:10136"/>
        <dbReference type="Rhea" id="RHEA-COMP:20101"/>
        <dbReference type="ChEBI" id="CHEBI:15378"/>
        <dbReference type="ChEBI" id="CHEBI:30616"/>
        <dbReference type="ChEBI" id="CHEBI:46858"/>
        <dbReference type="ChEBI" id="CHEBI:61978"/>
        <dbReference type="ChEBI" id="CHEBI:456216"/>
        <dbReference type="EC" id="2.7.10.2"/>
    </reaction>
</comment>
<dbReference type="PANTHER" id="PTHR32309:SF13">
    <property type="entry name" value="FERRIC ENTEROBACTIN TRANSPORT PROTEIN FEPE"/>
    <property type="match status" value="1"/>
</dbReference>
<feature type="domain" description="AAA" evidence="19">
    <location>
        <begin position="542"/>
        <end position="702"/>
    </location>
</feature>
<comment type="subcellular location">
    <subcellularLocation>
        <location evidence="1">Cell inner membrane</location>
        <topology evidence="1">Multi-pass membrane protein</topology>
    </subcellularLocation>
</comment>
<evidence type="ECO:0000256" key="17">
    <source>
        <dbReference type="SAM" id="Phobius"/>
    </source>
</evidence>
<evidence type="ECO:0000256" key="16">
    <source>
        <dbReference type="SAM" id="Coils"/>
    </source>
</evidence>
<protein>
    <recommendedName>
        <fullName evidence="4">non-specific protein-tyrosine kinase</fullName>
        <ecNumber evidence="4">2.7.10.2</ecNumber>
    </recommendedName>
</protein>
<reference evidence="22" key="1">
    <citation type="journal article" date="2019" name="Int. J. Syst. Evol. Microbiol.">
        <title>The Global Catalogue of Microorganisms (GCM) 10K type strain sequencing project: providing services to taxonomists for standard genome sequencing and annotation.</title>
        <authorList>
            <consortium name="The Broad Institute Genomics Platform"/>
            <consortium name="The Broad Institute Genome Sequencing Center for Infectious Disease"/>
            <person name="Wu L."/>
            <person name="Ma J."/>
        </authorList>
    </citation>
    <scope>NUCLEOTIDE SEQUENCE [LARGE SCALE GENOMIC DNA]</scope>
    <source>
        <strain evidence="22">CGMCC 1.10992</strain>
    </source>
</reference>
<dbReference type="CDD" id="cd05387">
    <property type="entry name" value="BY-kinase"/>
    <property type="match status" value="1"/>
</dbReference>
<evidence type="ECO:0000313" key="21">
    <source>
        <dbReference type="EMBL" id="MFD2095725.1"/>
    </source>
</evidence>
<keyword evidence="13 17" id="KW-0472">Membrane</keyword>
<proteinExistence type="inferred from homology"/>
<dbReference type="PANTHER" id="PTHR32309">
    <property type="entry name" value="TYROSINE-PROTEIN KINASE"/>
    <property type="match status" value="1"/>
</dbReference>
<keyword evidence="16" id="KW-0175">Coiled coil</keyword>
<gene>
    <name evidence="21" type="ORF">ACFSJ3_06990</name>
</gene>
<dbReference type="NCBIfam" id="TIGR01007">
    <property type="entry name" value="eps_fam"/>
    <property type="match status" value="1"/>
</dbReference>
<keyword evidence="9" id="KW-0547">Nucleotide-binding</keyword>
<evidence type="ECO:0000256" key="10">
    <source>
        <dbReference type="ARBA" id="ARBA00022777"/>
    </source>
</evidence>
<keyword evidence="10" id="KW-0418">Kinase</keyword>
<sequence length="747" mass="83297">MSLSTTSQPSAGKSAELGDLRSYLLVIAKFKWRIMVLAMMVTLTVSVAVFSMTPVYTASATLLIEAEKVNAVSIEEIYGLDSSRSEYFHTQYEILRSRRLAEKVIDRLDLANHPEFQPSNKPSLVTDFVQVVKGEINQFVPREEEVATPLSEIEMAKREKLILDVLGRTTVTPIPKTQLVRISFNARDPNLAALYANTLGEIYIESYLEDKMGMTQKASEWIRDRLDALRIKLRESEANLQQFREDNQLVDAEGATPLVSQELNQITAQLNRAREKRAEAQSVLRLIESRAGQNPDSLLAMPEVSKHQLIQQIKKAETDAENVVAELSKRYGPKHNKMISALARLEEVRASLNRRVEALVEGVEQEYKAALANEEALKLELAQAKERFQGVSRAETKYRELAREVETNSHLYDTFLTRLKETGAVGDFQSAHARFNDRAVAPIKPTKPNKKMLIALAFVLSIMMGVVLAFVLNALSDTIVTAEDVEQHLAQRVIGVVPQEKVKGKKDLPVHTFFDAKAQRFSEAWRTLRTGYVLSHMENPARVLSVTSTIPGEGKTTTSINLSFALAQVERVLLIEADMRRPTVGKRFGIPNYQPGLANVITGTHSLEQCIYHDEQSNLDILVSGASVPNPLELLTQDGFQKLVEELSEQYDRIVIDTPPAHVVSDAMVVARVADSMLYVVKAGLVRRKVINEALATLQGLKTRIDGVVLNGMSVKAHQQHYGYSYDGYYSTNNDELPKGGEGNKAA</sequence>
<feature type="transmembrane region" description="Helical" evidence="17">
    <location>
        <begin position="453"/>
        <end position="475"/>
    </location>
</feature>
<dbReference type="InterPro" id="IPR005702">
    <property type="entry name" value="Wzc-like_C"/>
</dbReference>
<evidence type="ECO:0000259" key="19">
    <source>
        <dbReference type="Pfam" id="PF13614"/>
    </source>
</evidence>
<evidence type="ECO:0000256" key="13">
    <source>
        <dbReference type="ARBA" id="ARBA00023136"/>
    </source>
</evidence>
<evidence type="ECO:0000256" key="11">
    <source>
        <dbReference type="ARBA" id="ARBA00022840"/>
    </source>
</evidence>
<dbReference type="Pfam" id="PF13614">
    <property type="entry name" value="AAA_31"/>
    <property type="match status" value="1"/>
</dbReference>
<evidence type="ECO:0000256" key="6">
    <source>
        <dbReference type="ARBA" id="ARBA00022519"/>
    </source>
</evidence>
<evidence type="ECO:0000256" key="2">
    <source>
        <dbReference type="ARBA" id="ARBA00007316"/>
    </source>
</evidence>
<feature type="domain" description="Polysaccharide chain length determinant N-terminal" evidence="18">
    <location>
        <begin position="19"/>
        <end position="107"/>
    </location>
</feature>
<evidence type="ECO:0000256" key="9">
    <source>
        <dbReference type="ARBA" id="ARBA00022741"/>
    </source>
</evidence>